<accession>A0A8B6ZSI8</accession>
<feature type="chain" id="PRO_5034794706" evidence="2">
    <location>
        <begin position="20"/>
        <end position="134"/>
    </location>
</feature>
<protein>
    <submittedName>
        <fullName evidence="4">Placenta-specific protein 9</fullName>
    </submittedName>
</protein>
<dbReference type="PANTHER" id="PTHR37355:SF1">
    <property type="entry name" value="PLACENTA-SPECIFIC PROTEIN 9"/>
    <property type="match status" value="1"/>
</dbReference>
<name>A0A8B6ZSI8_ORYAF</name>
<feature type="signal peptide" evidence="2">
    <location>
        <begin position="1"/>
        <end position="19"/>
    </location>
</feature>
<dbReference type="RefSeq" id="XP_007936891.1">
    <property type="nucleotide sequence ID" value="XM_007938700.1"/>
</dbReference>
<feature type="region of interest" description="Disordered" evidence="1">
    <location>
        <begin position="115"/>
        <end position="134"/>
    </location>
</feature>
<keyword evidence="2" id="KW-0732">Signal</keyword>
<feature type="region of interest" description="Disordered" evidence="1">
    <location>
        <begin position="53"/>
        <end position="92"/>
    </location>
</feature>
<organism evidence="3 4">
    <name type="scientific">Orycteropus afer afer</name>
    <dbReference type="NCBI Taxonomy" id="1230840"/>
    <lineage>
        <taxon>Eukaryota</taxon>
        <taxon>Metazoa</taxon>
        <taxon>Chordata</taxon>
        <taxon>Craniata</taxon>
        <taxon>Vertebrata</taxon>
        <taxon>Euteleostomi</taxon>
        <taxon>Mammalia</taxon>
        <taxon>Eutheria</taxon>
        <taxon>Afrotheria</taxon>
        <taxon>Tubulidentata</taxon>
        <taxon>Orycteropodidae</taxon>
        <taxon>Orycteropus</taxon>
    </lineage>
</organism>
<dbReference type="Proteomes" id="UP000694850">
    <property type="component" value="Unplaced"/>
</dbReference>
<gene>
    <name evidence="4" type="primary">PLAC9</name>
</gene>
<dbReference type="PANTHER" id="PTHR37355">
    <property type="entry name" value="PLACENTA-SPECIFIC PROTEIN 9"/>
    <property type="match status" value="1"/>
</dbReference>
<dbReference type="CTD" id="219348"/>
<reference evidence="4" key="1">
    <citation type="submission" date="2025-08" db="UniProtKB">
        <authorList>
            <consortium name="RefSeq"/>
        </authorList>
    </citation>
    <scope>IDENTIFICATION</scope>
</reference>
<dbReference type="GeneID" id="103195200"/>
<proteinExistence type="predicted"/>
<evidence type="ECO:0000313" key="3">
    <source>
        <dbReference type="Proteomes" id="UP000694850"/>
    </source>
</evidence>
<sequence length="134" mass="14217">MRPLLCVLAGLALLRAAGAFAGLLDQHVPDLWPQPGSPFSQPTDAPPMALVQAAHQALSRSQARENIPASKSIPNWQSQEGGGEEGKKETVEKTVEHLEAELKGLLGLLEELARNLPPGHFSPASDLLGGDDPF</sequence>
<dbReference type="AlphaFoldDB" id="A0A8B6ZSI8"/>
<keyword evidence="3" id="KW-1185">Reference proteome</keyword>
<dbReference type="InterPro" id="IPR027941">
    <property type="entry name" value="PLAC9"/>
</dbReference>
<evidence type="ECO:0000256" key="1">
    <source>
        <dbReference type="SAM" id="MobiDB-lite"/>
    </source>
</evidence>
<evidence type="ECO:0000313" key="4">
    <source>
        <dbReference type="RefSeq" id="XP_007936891.1"/>
    </source>
</evidence>
<dbReference type="Pfam" id="PF15205">
    <property type="entry name" value="PLAC9"/>
    <property type="match status" value="1"/>
</dbReference>
<evidence type="ECO:0000256" key="2">
    <source>
        <dbReference type="SAM" id="SignalP"/>
    </source>
</evidence>